<sequence length="232" mass="27290">MFDWRELLLRNQSQAAQTDGTTLKMVEEQLLDLLPPIVGALNATANLPLEPTWFQSEIAQKFKLMLEGVEQQYLVAWNHVRNAQIQKLEEEYRIWYQKQLRSDKSLYRTYCQWQDLLIQQHAQGWFSWILLGLKAHPFPTRELKKGHSFTPETELLLAEFFRCAKPLIQTDTYAVLKDFYSFQAIFTQQSPFLPQLVQGISNSSEKEIFEKLEENEFVEAARIFWDILIVGN</sequence>
<name>A0A2D6YKF8_9DELT</name>
<accession>A0A2D6YKF8</accession>
<reference evidence="2" key="1">
    <citation type="submission" date="2017-09" db="EMBL/GenBank/DDBJ databases">
        <title>The Reconstruction of 2,631 Draft Metagenome-Assembled Genomes from the Global Oceans.</title>
        <authorList>
            <person name="Tully B.J."/>
            <person name="Graham E.D."/>
            <person name="Heidelberg J.F."/>
        </authorList>
    </citation>
    <scope>NUCLEOTIDE SEQUENCE [LARGE SCALE GENOMIC DNA]</scope>
</reference>
<organism evidence="1 2">
    <name type="scientific">SAR324 cluster bacterium</name>
    <dbReference type="NCBI Taxonomy" id="2024889"/>
    <lineage>
        <taxon>Bacteria</taxon>
        <taxon>Deltaproteobacteria</taxon>
        <taxon>SAR324 cluster</taxon>
    </lineage>
</organism>
<dbReference type="AlphaFoldDB" id="A0A2D6YKF8"/>
<evidence type="ECO:0000313" key="1">
    <source>
        <dbReference type="EMBL" id="MAH63686.1"/>
    </source>
</evidence>
<proteinExistence type="predicted"/>
<dbReference type="EMBL" id="NZEX01000106">
    <property type="protein sequence ID" value="MAH63686.1"/>
    <property type="molecule type" value="Genomic_DNA"/>
</dbReference>
<evidence type="ECO:0000313" key="2">
    <source>
        <dbReference type="Proteomes" id="UP000226525"/>
    </source>
</evidence>
<dbReference type="Proteomes" id="UP000226525">
    <property type="component" value="Unassembled WGS sequence"/>
</dbReference>
<comment type="caution">
    <text evidence="1">The sequence shown here is derived from an EMBL/GenBank/DDBJ whole genome shotgun (WGS) entry which is preliminary data.</text>
</comment>
<gene>
    <name evidence="1" type="ORF">CMN54_09630</name>
</gene>
<protein>
    <submittedName>
        <fullName evidence="1">Uncharacterized protein</fullName>
    </submittedName>
</protein>